<evidence type="ECO:0000313" key="2">
    <source>
        <dbReference type="EMBL" id="EJK64687.1"/>
    </source>
</evidence>
<accession>K0T2T6</accession>
<evidence type="ECO:0000256" key="1">
    <source>
        <dbReference type="SAM" id="MobiDB-lite"/>
    </source>
</evidence>
<comment type="caution">
    <text evidence="2">The sequence shown here is derived from an EMBL/GenBank/DDBJ whole genome shotgun (WGS) entry which is preliminary data.</text>
</comment>
<name>K0T2T6_THAOC</name>
<evidence type="ECO:0000313" key="3">
    <source>
        <dbReference type="Proteomes" id="UP000266841"/>
    </source>
</evidence>
<organism evidence="2 3">
    <name type="scientific">Thalassiosira oceanica</name>
    <name type="common">Marine diatom</name>
    <dbReference type="NCBI Taxonomy" id="159749"/>
    <lineage>
        <taxon>Eukaryota</taxon>
        <taxon>Sar</taxon>
        <taxon>Stramenopiles</taxon>
        <taxon>Ochrophyta</taxon>
        <taxon>Bacillariophyta</taxon>
        <taxon>Coscinodiscophyceae</taxon>
        <taxon>Thalassiosirophycidae</taxon>
        <taxon>Thalassiosirales</taxon>
        <taxon>Thalassiosiraceae</taxon>
        <taxon>Thalassiosira</taxon>
    </lineage>
</organism>
<feature type="region of interest" description="Disordered" evidence="1">
    <location>
        <begin position="48"/>
        <end position="100"/>
    </location>
</feature>
<protein>
    <submittedName>
        <fullName evidence="2">Uncharacterized protein</fullName>
    </submittedName>
</protein>
<proteinExistence type="predicted"/>
<feature type="compositionally biased region" description="Basic and acidic residues" evidence="1">
    <location>
        <begin position="83"/>
        <end position="100"/>
    </location>
</feature>
<dbReference type="Proteomes" id="UP000266841">
    <property type="component" value="Unassembled WGS sequence"/>
</dbReference>
<dbReference type="EMBL" id="AGNL01016980">
    <property type="protein sequence ID" value="EJK64687.1"/>
    <property type="molecule type" value="Genomic_DNA"/>
</dbReference>
<dbReference type="AlphaFoldDB" id="K0T2T6"/>
<sequence>MGGRSTGPAQNFRTSTRQISTDESALLGKELELDLILKFYRHVGNICSSPVQKPVENRPLESSAVQPRGSMAVRLRSTNSSRSGKDEDKRAPRLDSAHRTTPETMSFGLLRIDLPKLVRSSDTAYRRSSLWLISLHRITRPPILTADCVY</sequence>
<keyword evidence="3" id="KW-1185">Reference proteome</keyword>
<gene>
    <name evidence="2" type="ORF">THAOC_14554</name>
</gene>
<reference evidence="2 3" key="1">
    <citation type="journal article" date="2012" name="Genome Biol.">
        <title>Genome and low-iron response of an oceanic diatom adapted to chronic iron limitation.</title>
        <authorList>
            <person name="Lommer M."/>
            <person name="Specht M."/>
            <person name="Roy A.S."/>
            <person name="Kraemer L."/>
            <person name="Andreson R."/>
            <person name="Gutowska M.A."/>
            <person name="Wolf J."/>
            <person name="Bergner S.V."/>
            <person name="Schilhabel M.B."/>
            <person name="Klostermeier U.C."/>
            <person name="Beiko R.G."/>
            <person name="Rosenstiel P."/>
            <person name="Hippler M."/>
            <person name="Laroche J."/>
        </authorList>
    </citation>
    <scope>NUCLEOTIDE SEQUENCE [LARGE SCALE GENOMIC DNA]</scope>
    <source>
        <strain evidence="2 3">CCMP1005</strain>
    </source>
</reference>